<comment type="caution">
    <text evidence="9">The sequence shown here is derived from an EMBL/GenBank/DDBJ whole genome shotgun (WGS) entry which is preliminary data.</text>
</comment>
<comment type="catalytic activity">
    <reaction evidence="5">
        <text>L-seryl-[protein] + ATP = O-phospho-L-seryl-[protein] + ADP + H(+)</text>
        <dbReference type="Rhea" id="RHEA:17989"/>
        <dbReference type="Rhea" id="RHEA-COMP:9863"/>
        <dbReference type="Rhea" id="RHEA-COMP:11604"/>
        <dbReference type="ChEBI" id="CHEBI:15378"/>
        <dbReference type="ChEBI" id="CHEBI:29999"/>
        <dbReference type="ChEBI" id="CHEBI:30616"/>
        <dbReference type="ChEBI" id="CHEBI:83421"/>
        <dbReference type="ChEBI" id="CHEBI:456216"/>
        <dbReference type="EC" id="2.7.11.1"/>
    </reaction>
</comment>
<feature type="coiled-coil region" evidence="6">
    <location>
        <begin position="61"/>
        <end position="246"/>
    </location>
</feature>
<dbReference type="Pfam" id="PF00780">
    <property type="entry name" value="CNH"/>
    <property type="match status" value="1"/>
</dbReference>
<protein>
    <recommendedName>
        <fullName evidence="11">Citron Rho-interacting kinase</fullName>
    </recommendedName>
</protein>
<evidence type="ECO:0000313" key="9">
    <source>
        <dbReference type="EMBL" id="CAL8115584.1"/>
    </source>
</evidence>
<dbReference type="SMART" id="SM00109">
    <property type="entry name" value="C1"/>
    <property type="match status" value="1"/>
</dbReference>
<keyword evidence="1" id="KW-0597">Phosphoprotein</keyword>
<dbReference type="PANTHER" id="PTHR22988:SF71">
    <property type="entry name" value="CITRON RHO-INTERACTING KINASE"/>
    <property type="match status" value="1"/>
</dbReference>
<feature type="domain" description="CNH" evidence="8">
    <location>
        <begin position="940"/>
        <end position="1229"/>
    </location>
</feature>
<dbReference type="PROSITE" id="PS50081">
    <property type="entry name" value="ZF_DAG_PE_2"/>
    <property type="match status" value="1"/>
</dbReference>
<evidence type="ECO:0000256" key="4">
    <source>
        <dbReference type="ARBA" id="ARBA00047899"/>
    </source>
</evidence>
<evidence type="ECO:0000256" key="2">
    <source>
        <dbReference type="ARBA" id="ARBA00022723"/>
    </source>
</evidence>
<dbReference type="InterPro" id="IPR002219">
    <property type="entry name" value="PKC_DAG/PE"/>
</dbReference>
<evidence type="ECO:0000259" key="8">
    <source>
        <dbReference type="PROSITE" id="PS50219"/>
    </source>
</evidence>
<dbReference type="InterPro" id="IPR050839">
    <property type="entry name" value="Rho-assoc_Ser/Thr_Kinase"/>
</dbReference>
<name>A0ABP1QZW5_9HEXA</name>
<evidence type="ECO:0000256" key="5">
    <source>
        <dbReference type="ARBA" id="ARBA00048679"/>
    </source>
</evidence>
<dbReference type="SMART" id="SM00036">
    <property type="entry name" value="CNH"/>
    <property type="match status" value="1"/>
</dbReference>
<dbReference type="Proteomes" id="UP001642540">
    <property type="component" value="Unassembled WGS sequence"/>
</dbReference>
<gene>
    <name evidence="9" type="ORF">ODALV1_LOCUS16920</name>
</gene>
<dbReference type="PROSITE" id="PS00479">
    <property type="entry name" value="ZF_DAG_PE_1"/>
    <property type="match status" value="1"/>
</dbReference>
<evidence type="ECO:0000256" key="6">
    <source>
        <dbReference type="SAM" id="Coils"/>
    </source>
</evidence>
<organism evidence="9 10">
    <name type="scientific">Orchesella dallaii</name>
    <dbReference type="NCBI Taxonomy" id="48710"/>
    <lineage>
        <taxon>Eukaryota</taxon>
        <taxon>Metazoa</taxon>
        <taxon>Ecdysozoa</taxon>
        <taxon>Arthropoda</taxon>
        <taxon>Hexapoda</taxon>
        <taxon>Collembola</taxon>
        <taxon>Entomobryomorpha</taxon>
        <taxon>Entomobryoidea</taxon>
        <taxon>Orchesellidae</taxon>
        <taxon>Orchesellinae</taxon>
        <taxon>Orchesella</taxon>
    </lineage>
</organism>
<dbReference type="InterPro" id="IPR001180">
    <property type="entry name" value="CNH_dom"/>
</dbReference>
<dbReference type="PANTHER" id="PTHR22988">
    <property type="entry name" value="MYOTONIC DYSTROPHY S/T KINASE-RELATED"/>
    <property type="match status" value="1"/>
</dbReference>
<sequence>MGDGDRNPIDAVARSLQNDIFGLGRATELNVRRSVTLVESQIAKNTEDMEIHIKDINERHKKNIETKINHYEARIKDMEEQLQERSNKIDQLKGRLEESRAAKKEALVELEQCRQQHKERIEELKDCINESKEKLTLLEKERERRKSEVCELSNIQVMLDETKEAKKKLEDKVVELENELTDNRFKLNQLEAEKQRLETRMESFETQNQLLTSELDKIMETSKNKVETEDSVRKVLEDQLEKIQKDWDATKKLLYLEEVRTKDLEKQVSELHRNNGLLKVDVRIETRNKNDLQVALDKERQKNQSLLEKIGTSDKDTCTLGSKLSSLEFELQLLKKELEAKAQNIINLSAAQELLTEQKLQLKNENVTLKNELAIFQLKAQENQHLSLVILDKDTIIQEKENLIDMKNREVKKLKNNNEDLKNVLKVLDEQQQEFTVQLEKQLSSAKELEHVNQILQKENNDLREQLTLCRRELNESKSLKAFTEQRLKTTETENQSIELRVQHQLSFLTSNNEELANCNASLTNRMNKAEAENVQLNTTIAAYIKDKEQLATETKQLTNIVIQIKEENITLKSALKETLGKAETFKEDYEKCQEICRIQEQEMTRMKVQLSTKVDQQEKLIDYLREQLEKFEKKKKKGILFTPKRQEKETFTPSKTGTPLTKPVVNSVRENLTSAKCTPVSRKTPTLPPPKKEECVLLQEKCKTIGAGYKKSDDGKMHKFSGTRCERTEMCMGCPEPIYRGMSSLLCEDCNLSTHPTCATTVGKSCGKVESAISDIEQCRKMLSCSSEDQLVKGSVNIRTNLMAEAGLRHLKIKNCTLMVYTSDSFAGAPLESFPLNEETTIYFSPPDVDNMKKSSKKERACTMKLEVVGLDHKPKFMYMFHQERNEMRYWIRGIERNKKTRDMTPPVAFNLSSSDEEKENRVSRFSEKLLFDDRRQKKLYVNSIYWLEASKAYLLGCDDGLYSLKQIGGNPVKIEGPQAIYQIDILHGVKYAVFIEGPLRTLTTVYLGLLKTCAEAAECSNPKFTSEVVPRTKDCYLLATRSKSSKDTFVAAASKTSLLLCSWTEAGLALVKQEVMKECITALLMTEHSVLCGNQTVLEIDTKTFQVEDFLDMTDESIYYVQIVNESHGSYPVAILDVTQSRGPEADENEFLICFQDIGIFVDSFGRRSRAEDVLWSRVPLSFEYRHPYLYIFHFESVEVQLLNEKSYTREPVVTRVVSKVGDKSTTKKVAKYRKHLPEVHLNPVTSKSSPTYVGKGSSEKGVVYYLNGVHSSKMIELSSSFST</sequence>
<proteinExistence type="predicted"/>
<keyword evidence="10" id="KW-1185">Reference proteome</keyword>
<dbReference type="EMBL" id="CAXLJM020000051">
    <property type="protein sequence ID" value="CAL8115584.1"/>
    <property type="molecule type" value="Genomic_DNA"/>
</dbReference>
<evidence type="ECO:0000256" key="1">
    <source>
        <dbReference type="ARBA" id="ARBA00022553"/>
    </source>
</evidence>
<evidence type="ECO:0000259" key="7">
    <source>
        <dbReference type="PROSITE" id="PS50081"/>
    </source>
</evidence>
<keyword evidence="2" id="KW-0479">Metal-binding</keyword>
<dbReference type="InterPro" id="IPR046349">
    <property type="entry name" value="C1-like_sf"/>
</dbReference>
<evidence type="ECO:0000256" key="3">
    <source>
        <dbReference type="ARBA" id="ARBA00022833"/>
    </source>
</evidence>
<evidence type="ECO:0008006" key="11">
    <source>
        <dbReference type="Google" id="ProtNLM"/>
    </source>
</evidence>
<dbReference type="SUPFAM" id="SSF57889">
    <property type="entry name" value="Cysteine-rich domain"/>
    <property type="match status" value="1"/>
</dbReference>
<comment type="catalytic activity">
    <reaction evidence="4">
        <text>L-threonyl-[protein] + ATP = O-phospho-L-threonyl-[protein] + ADP + H(+)</text>
        <dbReference type="Rhea" id="RHEA:46608"/>
        <dbReference type="Rhea" id="RHEA-COMP:11060"/>
        <dbReference type="Rhea" id="RHEA-COMP:11605"/>
        <dbReference type="ChEBI" id="CHEBI:15378"/>
        <dbReference type="ChEBI" id="CHEBI:30013"/>
        <dbReference type="ChEBI" id="CHEBI:30616"/>
        <dbReference type="ChEBI" id="CHEBI:61977"/>
        <dbReference type="ChEBI" id="CHEBI:456216"/>
        <dbReference type="EC" id="2.7.11.1"/>
    </reaction>
</comment>
<dbReference type="Gene3D" id="3.30.60.20">
    <property type="match status" value="1"/>
</dbReference>
<keyword evidence="3" id="KW-0862">Zinc</keyword>
<keyword evidence="6" id="KW-0175">Coiled coil</keyword>
<feature type="domain" description="Phorbol-ester/DAG-type" evidence="7">
    <location>
        <begin position="718"/>
        <end position="767"/>
    </location>
</feature>
<evidence type="ECO:0000313" key="10">
    <source>
        <dbReference type="Proteomes" id="UP001642540"/>
    </source>
</evidence>
<reference evidence="9 10" key="1">
    <citation type="submission" date="2024-08" db="EMBL/GenBank/DDBJ databases">
        <authorList>
            <person name="Cucini C."/>
            <person name="Frati F."/>
        </authorList>
    </citation>
    <scope>NUCLEOTIDE SEQUENCE [LARGE SCALE GENOMIC DNA]</scope>
</reference>
<accession>A0ABP1QZW5</accession>
<dbReference type="PROSITE" id="PS50219">
    <property type="entry name" value="CNH"/>
    <property type="match status" value="1"/>
</dbReference>
<feature type="coiled-coil region" evidence="6">
    <location>
        <begin position="289"/>
        <end position="547"/>
    </location>
</feature>